<dbReference type="GO" id="GO:0006826">
    <property type="term" value="P:iron ion transport"/>
    <property type="evidence" value="ECO:0007669"/>
    <property type="project" value="TreeGrafter"/>
</dbReference>
<feature type="compositionally biased region" description="Basic and acidic residues" evidence="5">
    <location>
        <begin position="390"/>
        <end position="405"/>
    </location>
</feature>
<dbReference type="Gene3D" id="2.60.40.420">
    <property type="entry name" value="Cupredoxins - blue copper proteins"/>
    <property type="match status" value="3"/>
</dbReference>
<dbReference type="GO" id="GO:0005886">
    <property type="term" value="C:plasma membrane"/>
    <property type="evidence" value="ECO:0007669"/>
    <property type="project" value="TreeGrafter"/>
</dbReference>
<accession>A0A8D8HIZ4</accession>
<keyword evidence="2" id="KW-0479">Metal-binding</keyword>
<feature type="transmembrane region" description="Helical" evidence="6">
    <location>
        <begin position="12"/>
        <end position="32"/>
    </location>
</feature>
<dbReference type="InterPro" id="IPR045087">
    <property type="entry name" value="Cu-oxidase_fam"/>
</dbReference>
<dbReference type="AlphaFoldDB" id="A0A8D8HIZ4"/>
<dbReference type="PANTHER" id="PTHR11709:SF394">
    <property type="entry name" value="FI03373P-RELATED"/>
    <property type="match status" value="1"/>
</dbReference>
<dbReference type="InterPro" id="IPR008972">
    <property type="entry name" value="Cupredoxin"/>
</dbReference>
<dbReference type="InterPro" id="IPR011707">
    <property type="entry name" value="Cu-oxidase-like_N"/>
</dbReference>
<organism evidence="10">
    <name type="scientific">Culex pipiens</name>
    <name type="common">House mosquito</name>
    <dbReference type="NCBI Taxonomy" id="7175"/>
    <lineage>
        <taxon>Eukaryota</taxon>
        <taxon>Metazoa</taxon>
        <taxon>Ecdysozoa</taxon>
        <taxon>Arthropoda</taxon>
        <taxon>Hexapoda</taxon>
        <taxon>Insecta</taxon>
        <taxon>Pterygota</taxon>
        <taxon>Neoptera</taxon>
        <taxon>Endopterygota</taxon>
        <taxon>Diptera</taxon>
        <taxon>Nematocera</taxon>
        <taxon>Culicoidea</taxon>
        <taxon>Culicidae</taxon>
        <taxon>Culicinae</taxon>
        <taxon>Culicini</taxon>
        <taxon>Culex</taxon>
        <taxon>Culex</taxon>
    </lineage>
</organism>
<keyword evidence="6" id="KW-1133">Transmembrane helix</keyword>
<keyword evidence="6" id="KW-0812">Transmembrane</keyword>
<dbReference type="EMBL" id="HBUE01213205">
    <property type="protein sequence ID" value="CAG6535398.1"/>
    <property type="molecule type" value="Transcribed_RNA"/>
</dbReference>
<feature type="domain" description="Plastocyanin-like" evidence="8">
    <location>
        <begin position="555"/>
        <end position="672"/>
    </location>
</feature>
<dbReference type="InterPro" id="IPR011706">
    <property type="entry name" value="Cu-oxidase_C"/>
</dbReference>
<dbReference type="Pfam" id="PF00394">
    <property type="entry name" value="Cu-oxidase"/>
    <property type="match status" value="1"/>
</dbReference>
<keyword evidence="6" id="KW-0472">Membrane</keyword>
<evidence type="ECO:0000313" key="10">
    <source>
        <dbReference type="EMBL" id="CAG6535398.1"/>
    </source>
</evidence>
<keyword evidence="4" id="KW-0186">Copper</keyword>
<evidence type="ECO:0000259" key="7">
    <source>
        <dbReference type="Pfam" id="PF00394"/>
    </source>
</evidence>
<keyword evidence="3" id="KW-0560">Oxidoreductase</keyword>
<dbReference type="CDD" id="cd13858">
    <property type="entry name" value="CuRO_1_tcLCC2_insect_like"/>
    <property type="match status" value="1"/>
</dbReference>
<evidence type="ECO:0000256" key="3">
    <source>
        <dbReference type="ARBA" id="ARBA00023002"/>
    </source>
</evidence>
<protein>
    <submittedName>
        <fullName evidence="10">L-ascorbate oxidase</fullName>
    </submittedName>
</protein>
<name>A0A8D8HIZ4_CULPI</name>
<proteinExistence type="inferred from homology"/>
<dbReference type="Pfam" id="PF07732">
    <property type="entry name" value="Cu-oxidase_3"/>
    <property type="match status" value="1"/>
</dbReference>
<sequence>MRRSRWISLLVQRVLITVAVFLAAMLVIYFTAINPKEIFSPCDRPCKRADWPRICRYRLVIEKRLMPKSLLAVDHKNIIRTTDQAAATTTGGHLAWQHQQQRHYFLVNGRHTGPALTVCERDFIVIDIVNRIPGQSIAIHWTGQSQRRTPFMDGVPMITQCPIASYTTFQYKFQADQVGTHLYHGFSAEERGLGLVGAFVVRSEHEQRIHPVTSGCHRQELVWIIAETDSGALSINGRRSFVQQVKPGLRYRLRVAFVSPFETLPEGCQYWLEVDQHRLTVIALDGNLLEPVPVERVALSDGDRVDMILETSLGKDASGGGGDGGQEYEIRLVSVASNNGSCEQEHLRFASSSSRFKLKYVGTEAAGTQILIEEPDDGARAPAAAGSHPDWQEQKIPTKSDLDQQRPRGFNAGRLMCDVPSSVVAASPAGQISLNQICPLEDGEEVHRGTSWDQFPTELRDVDKTIRLVLTKRTVQREILGELFQDISYSVNGFSFVFPTAVMLRKLLPAIRRTGSRTGVADGQLHTCSGNGTGNTGGGRWMPKKCHQLPPDESCECVHVEHVEAGHRVELVLINEDPDSDHSYHLHGHSFYIVGAARFDEGWQHQQVSLAQFGFDPIKIPPAIGILIYLQLDQLLRRNFDRPLRRDTVRIERRSLVVLRFDATHAGLWLLRDLGAEHGWSRGLDVLLVVHGRAGRPAIEEEFDIPGDFPTCDNFVGPKYFLI</sequence>
<feature type="region of interest" description="Disordered" evidence="5">
    <location>
        <begin position="378"/>
        <end position="405"/>
    </location>
</feature>
<dbReference type="GO" id="GO:0005507">
    <property type="term" value="F:copper ion binding"/>
    <property type="evidence" value="ECO:0007669"/>
    <property type="project" value="InterPro"/>
</dbReference>
<evidence type="ECO:0000259" key="9">
    <source>
        <dbReference type="Pfam" id="PF07732"/>
    </source>
</evidence>
<dbReference type="InterPro" id="IPR001117">
    <property type="entry name" value="Cu-oxidase_2nd"/>
</dbReference>
<dbReference type="EMBL" id="HBUE01319713">
    <property type="protein sequence ID" value="CAG6587383.1"/>
    <property type="molecule type" value="Transcribed_RNA"/>
</dbReference>
<evidence type="ECO:0000259" key="8">
    <source>
        <dbReference type="Pfam" id="PF07731"/>
    </source>
</evidence>
<evidence type="ECO:0000256" key="2">
    <source>
        <dbReference type="ARBA" id="ARBA00022723"/>
    </source>
</evidence>
<evidence type="ECO:0000256" key="4">
    <source>
        <dbReference type="ARBA" id="ARBA00023008"/>
    </source>
</evidence>
<comment type="similarity">
    <text evidence="1">Belongs to the multicopper oxidase family.</text>
</comment>
<evidence type="ECO:0000256" key="1">
    <source>
        <dbReference type="ARBA" id="ARBA00010609"/>
    </source>
</evidence>
<evidence type="ECO:0000256" key="6">
    <source>
        <dbReference type="SAM" id="Phobius"/>
    </source>
</evidence>
<feature type="domain" description="Plastocyanin-like" evidence="9">
    <location>
        <begin position="96"/>
        <end position="204"/>
    </location>
</feature>
<evidence type="ECO:0000256" key="5">
    <source>
        <dbReference type="SAM" id="MobiDB-lite"/>
    </source>
</evidence>
<dbReference type="PANTHER" id="PTHR11709">
    <property type="entry name" value="MULTI-COPPER OXIDASE"/>
    <property type="match status" value="1"/>
</dbReference>
<reference evidence="10" key="1">
    <citation type="submission" date="2021-05" db="EMBL/GenBank/DDBJ databases">
        <authorList>
            <person name="Alioto T."/>
            <person name="Alioto T."/>
            <person name="Gomez Garrido J."/>
        </authorList>
    </citation>
    <scope>NUCLEOTIDE SEQUENCE</scope>
</reference>
<dbReference type="Pfam" id="PF07731">
    <property type="entry name" value="Cu-oxidase_2"/>
    <property type="match status" value="1"/>
</dbReference>
<feature type="domain" description="Plastocyanin-like" evidence="7">
    <location>
        <begin position="231"/>
        <end position="311"/>
    </location>
</feature>
<dbReference type="SUPFAM" id="SSF49503">
    <property type="entry name" value="Cupredoxins"/>
    <property type="match status" value="3"/>
</dbReference>
<dbReference type="GO" id="GO:0016491">
    <property type="term" value="F:oxidoreductase activity"/>
    <property type="evidence" value="ECO:0007669"/>
    <property type="project" value="UniProtKB-KW"/>
</dbReference>